<evidence type="ECO:0000256" key="2">
    <source>
        <dbReference type="ARBA" id="ARBA00022801"/>
    </source>
</evidence>
<feature type="non-terminal residue" evidence="6">
    <location>
        <position position="1"/>
    </location>
</feature>
<evidence type="ECO:0000259" key="5">
    <source>
        <dbReference type="PROSITE" id="PS51192"/>
    </source>
</evidence>
<dbReference type="PANTHER" id="PTHR18934:SF99">
    <property type="entry name" value="ATP-DEPENDENT RNA HELICASE DHX37-RELATED"/>
    <property type="match status" value="1"/>
</dbReference>
<feature type="domain" description="Helicase ATP-binding" evidence="5">
    <location>
        <begin position="1"/>
        <end position="102"/>
    </location>
</feature>
<keyword evidence="1" id="KW-0547">Nucleotide-binding</keyword>
<reference evidence="6" key="1">
    <citation type="submission" date="2021-02" db="EMBL/GenBank/DDBJ databases">
        <authorList>
            <person name="Dougan E. K."/>
            <person name="Rhodes N."/>
            <person name="Thang M."/>
            <person name="Chan C."/>
        </authorList>
    </citation>
    <scope>NUCLEOTIDE SEQUENCE</scope>
</reference>
<dbReference type="Pfam" id="PF00270">
    <property type="entry name" value="DEAD"/>
    <property type="match status" value="1"/>
</dbReference>
<keyword evidence="7" id="KW-1185">Reference proteome</keyword>
<dbReference type="InterPro" id="IPR027417">
    <property type="entry name" value="P-loop_NTPase"/>
</dbReference>
<dbReference type="InterPro" id="IPR014001">
    <property type="entry name" value="Helicase_ATP-bd"/>
</dbReference>
<dbReference type="Proteomes" id="UP000601435">
    <property type="component" value="Unassembled WGS sequence"/>
</dbReference>
<evidence type="ECO:0000256" key="1">
    <source>
        <dbReference type="ARBA" id="ARBA00022741"/>
    </source>
</evidence>
<proteinExistence type="predicted"/>
<dbReference type="GO" id="GO:0003723">
    <property type="term" value="F:RNA binding"/>
    <property type="evidence" value="ECO:0007669"/>
    <property type="project" value="TreeGrafter"/>
</dbReference>
<dbReference type="GO" id="GO:0004386">
    <property type="term" value="F:helicase activity"/>
    <property type="evidence" value="ECO:0007669"/>
    <property type="project" value="UniProtKB-KW"/>
</dbReference>
<dbReference type="CDD" id="cd17917">
    <property type="entry name" value="DEXHc_RHA-like"/>
    <property type="match status" value="1"/>
</dbReference>
<dbReference type="SUPFAM" id="SSF52540">
    <property type="entry name" value="P-loop containing nucleoside triphosphate hydrolases"/>
    <property type="match status" value="1"/>
</dbReference>
<evidence type="ECO:0000256" key="3">
    <source>
        <dbReference type="ARBA" id="ARBA00022806"/>
    </source>
</evidence>
<protein>
    <submittedName>
        <fullName evidence="6">Dhx34 protein</fullName>
    </submittedName>
</protein>
<dbReference type="EMBL" id="CAJNJA010032019">
    <property type="protein sequence ID" value="CAE7662936.1"/>
    <property type="molecule type" value="Genomic_DNA"/>
</dbReference>
<gene>
    <name evidence="6" type="primary">Dhx34</name>
    <name evidence="6" type="ORF">SNEC2469_LOCUS18875</name>
</gene>
<dbReference type="OrthoDB" id="10253254at2759"/>
<evidence type="ECO:0000256" key="4">
    <source>
        <dbReference type="ARBA" id="ARBA00022840"/>
    </source>
</evidence>
<dbReference type="Gene3D" id="3.40.50.300">
    <property type="entry name" value="P-loop containing nucleotide triphosphate hydrolases"/>
    <property type="match status" value="1"/>
</dbReference>
<comment type="caution">
    <text evidence="6">The sequence shown here is derived from an EMBL/GenBank/DDBJ whole genome shotgun (WGS) entry which is preliminary data.</text>
</comment>
<keyword evidence="2" id="KW-0378">Hydrolase</keyword>
<dbReference type="PROSITE" id="PS51192">
    <property type="entry name" value="HELICASE_ATP_BIND_1"/>
    <property type="match status" value="1"/>
</dbReference>
<dbReference type="InterPro" id="IPR011545">
    <property type="entry name" value="DEAD/DEAH_box_helicase_dom"/>
</dbReference>
<dbReference type="GO" id="GO:0005524">
    <property type="term" value="F:ATP binding"/>
    <property type="evidence" value="ECO:0007669"/>
    <property type="project" value="UniProtKB-KW"/>
</dbReference>
<dbReference type="AlphaFoldDB" id="A0A812VZS9"/>
<name>A0A812VZS9_9DINO</name>
<evidence type="ECO:0000313" key="7">
    <source>
        <dbReference type="Proteomes" id="UP000601435"/>
    </source>
</evidence>
<keyword evidence="3" id="KW-0347">Helicase</keyword>
<dbReference type="PANTHER" id="PTHR18934">
    <property type="entry name" value="ATP-DEPENDENT RNA HELICASE"/>
    <property type="match status" value="1"/>
</dbReference>
<sequence length="102" mass="11681">SSSAAVGHQIRFDSNLSEKTRILFVTEGILLRRLESDPEVSEFDVIIVDEVHERHLVVDFVLGILNEVARHRRPDLKLVLMSATLQKDLFIRYFDLPPEAVV</sequence>
<dbReference type="GO" id="GO:0016787">
    <property type="term" value="F:hydrolase activity"/>
    <property type="evidence" value="ECO:0007669"/>
    <property type="project" value="UniProtKB-KW"/>
</dbReference>
<organism evidence="6 7">
    <name type="scientific">Symbiodinium necroappetens</name>
    <dbReference type="NCBI Taxonomy" id="1628268"/>
    <lineage>
        <taxon>Eukaryota</taxon>
        <taxon>Sar</taxon>
        <taxon>Alveolata</taxon>
        <taxon>Dinophyceae</taxon>
        <taxon>Suessiales</taxon>
        <taxon>Symbiodiniaceae</taxon>
        <taxon>Symbiodinium</taxon>
    </lineage>
</organism>
<keyword evidence="4" id="KW-0067">ATP-binding</keyword>
<accession>A0A812VZS9</accession>
<feature type="non-terminal residue" evidence="6">
    <location>
        <position position="102"/>
    </location>
</feature>
<evidence type="ECO:0000313" key="6">
    <source>
        <dbReference type="EMBL" id="CAE7662936.1"/>
    </source>
</evidence>